<name>A0AAD5MYU6_PARTN</name>
<comment type="caution">
    <text evidence="1">The sequence shown here is derived from an EMBL/GenBank/DDBJ whole genome shotgun (WGS) entry which is preliminary data.</text>
</comment>
<sequence>MTSSSSQITSVFVHHDGVLLDAAHGEKHQHRPAQRVLKIVITRRLGAEHGDARHTINTMDDDAHQQHSTPNDHRQPPPLPPCLTTACAIVLLTSAWSGVPVLLQYFSERFTELCCDIPYSIRLILQRLNMCHCSLTSSRDVLWY</sequence>
<evidence type="ECO:0000313" key="1">
    <source>
        <dbReference type="EMBL" id="KAJ1365468.1"/>
    </source>
</evidence>
<keyword evidence="2" id="KW-1185">Reference proteome</keyword>
<protein>
    <submittedName>
        <fullName evidence="1">Uncharacterized protein</fullName>
    </submittedName>
</protein>
<evidence type="ECO:0000313" key="2">
    <source>
        <dbReference type="Proteomes" id="UP001196413"/>
    </source>
</evidence>
<gene>
    <name evidence="1" type="ORF">KIN20_025782</name>
</gene>
<dbReference type="EMBL" id="JAHQIW010005275">
    <property type="protein sequence ID" value="KAJ1365468.1"/>
    <property type="molecule type" value="Genomic_DNA"/>
</dbReference>
<dbReference type="AlphaFoldDB" id="A0AAD5MYU6"/>
<accession>A0AAD5MYU6</accession>
<dbReference type="Proteomes" id="UP001196413">
    <property type="component" value="Unassembled WGS sequence"/>
</dbReference>
<proteinExistence type="predicted"/>
<organism evidence="1 2">
    <name type="scientific">Parelaphostrongylus tenuis</name>
    <name type="common">Meningeal worm</name>
    <dbReference type="NCBI Taxonomy" id="148309"/>
    <lineage>
        <taxon>Eukaryota</taxon>
        <taxon>Metazoa</taxon>
        <taxon>Ecdysozoa</taxon>
        <taxon>Nematoda</taxon>
        <taxon>Chromadorea</taxon>
        <taxon>Rhabditida</taxon>
        <taxon>Rhabditina</taxon>
        <taxon>Rhabditomorpha</taxon>
        <taxon>Strongyloidea</taxon>
        <taxon>Metastrongylidae</taxon>
        <taxon>Parelaphostrongylus</taxon>
    </lineage>
</organism>
<reference evidence="1" key="1">
    <citation type="submission" date="2021-06" db="EMBL/GenBank/DDBJ databases">
        <title>Parelaphostrongylus tenuis whole genome reference sequence.</title>
        <authorList>
            <person name="Garwood T.J."/>
            <person name="Larsen P.A."/>
            <person name="Fountain-Jones N.M."/>
            <person name="Garbe J.R."/>
            <person name="Macchietto M.G."/>
            <person name="Kania S.A."/>
            <person name="Gerhold R.W."/>
            <person name="Richards J.E."/>
            <person name="Wolf T.M."/>
        </authorList>
    </citation>
    <scope>NUCLEOTIDE SEQUENCE</scope>
    <source>
        <strain evidence="1">MNPRO001-30</strain>
        <tissue evidence="1">Meninges</tissue>
    </source>
</reference>